<evidence type="ECO:0000256" key="6">
    <source>
        <dbReference type="ARBA" id="ARBA00022989"/>
    </source>
</evidence>
<evidence type="ECO:0000256" key="3">
    <source>
        <dbReference type="ARBA" id="ARBA00022448"/>
    </source>
</evidence>
<feature type="repeat" description="Solcar" evidence="9">
    <location>
        <begin position="95"/>
        <end position="186"/>
    </location>
</feature>
<evidence type="ECO:0000256" key="10">
    <source>
        <dbReference type="RuleBase" id="RU000488"/>
    </source>
</evidence>
<dbReference type="GO" id="GO:0000064">
    <property type="term" value="F:L-ornithine transmembrane transporter activity"/>
    <property type="evidence" value="ECO:0007669"/>
    <property type="project" value="TreeGrafter"/>
</dbReference>
<keyword evidence="12" id="KW-1185">Reference proteome</keyword>
<dbReference type="PROSITE" id="PS50920">
    <property type="entry name" value="SOLCAR"/>
    <property type="match status" value="3"/>
</dbReference>
<keyword evidence="5" id="KW-0677">Repeat</keyword>
<dbReference type="Pfam" id="PF00153">
    <property type="entry name" value="Mito_carr"/>
    <property type="match status" value="3"/>
</dbReference>
<proteinExistence type="inferred from homology"/>
<evidence type="ECO:0000256" key="7">
    <source>
        <dbReference type="ARBA" id="ARBA00023128"/>
    </source>
</evidence>
<keyword evidence="6" id="KW-1133">Transmembrane helix</keyword>
<dbReference type="Proteomes" id="UP000187209">
    <property type="component" value="Unassembled WGS sequence"/>
</dbReference>
<evidence type="ECO:0000256" key="2">
    <source>
        <dbReference type="ARBA" id="ARBA00006375"/>
    </source>
</evidence>
<comment type="similarity">
    <text evidence="2 10">Belongs to the mitochondrial carrier (TC 2.A.29) family.</text>
</comment>
<reference evidence="11 12" key="1">
    <citation type="submission" date="2016-11" db="EMBL/GenBank/DDBJ databases">
        <title>The macronuclear genome of Stentor coeruleus: a giant cell with tiny introns.</title>
        <authorList>
            <person name="Slabodnick M."/>
            <person name="Ruby J.G."/>
            <person name="Reiff S.B."/>
            <person name="Swart E.C."/>
            <person name="Gosai S."/>
            <person name="Prabakaran S."/>
            <person name="Witkowska E."/>
            <person name="Larue G.E."/>
            <person name="Fisher S."/>
            <person name="Freeman R.M."/>
            <person name="Gunawardena J."/>
            <person name="Chu W."/>
            <person name="Stover N.A."/>
            <person name="Gregory B.D."/>
            <person name="Nowacki M."/>
            <person name="Derisi J."/>
            <person name="Roy S.W."/>
            <person name="Marshall W.F."/>
            <person name="Sood P."/>
        </authorList>
    </citation>
    <scope>NUCLEOTIDE SEQUENCE [LARGE SCALE GENOMIC DNA]</scope>
    <source>
        <strain evidence="11">WM001</strain>
    </source>
</reference>
<organism evidence="11 12">
    <name type="scientific">Stentor coeruleus</name>
    <dbReference type="NCBI Taxonomy" id="5963"/>
    <lineage>
        <taxon>Eukaryota</taxon>
        <taxon>Sar</taxon>
        <taxon>Alveolata</taxon>
        <taxon>Ciliophora</taxon>
        <taxon>Postciliodesmatophora</taxon>
        <taxon>Heterotrichea</taxon>
        <taxon>Heterotrichida</taxon>
        <taxon>Stentoridae</taxon>
        <taxon>Stentor</taxon>
    </lineage>
</organism>
<evidence type="ECO:0000256" key="5">
    <source>
        <dbReference type="ARBA" id="ARBA00022737"/>
    </source>
</evidence>
<comment type="caution">
    <text evidence="11">The sequence shown here is derived from an EMBL/GenBank/DDBJ whole genome shotgun (WGS) entry which is preliminary data.</text>
</comment>
<dbReference type="Gene3D" id="1.50.40.10">
    <property type="entry name" value="Mitochondrial carrier domain"/>
    <property type="match status" value="1"/>
</dbReference>
<gene>
    <name evidence="11" type="ORF">SteCoe_35463</name>
</gene>
<keyword evidence="7" id="KW-0496">Mitochondrion</keyword>
<name>A0A1R2ASF6_9CILI</name>
<dbReference type="PANTHER" id="PTHR45624">
    <property type="entry name" value="MITOCHONDRIAL BASIC AMINO ACIDS TRANSPORTER-RELATED"/>
    <property type="match status" value="1"/>
</dbReference>
<dbReference type="AlphaFoldDB" id="A0A1R2ASF6"/>
<feature type="repeat" description="Solcar" evidence="9">
    <location>
        <begin position="3"/>
        <end position="86"/>
    </location>
</feature>
<evidence type="ECO:0000256" key="9">
    <source>
        <dbReference type="PROSITE-ProRule" id="PRU00282"/>
    </source>
</evidence>
<evidence type="ECO:0000313" key="12">
    <source>
        <dbReference type="Proteomes" id="UP000187209"/>
    </source>
</evidence>
<dbReference type="GO" id="GO:1990575">
    <property type="term" value="P:mitochondrial L-ornithine transmembrane transport"/>
    <property type="evidence" value="ECO:0007669"/>
    <property type="project" value="TreeGrafter"/>
</dbReference>
<dbReference type="PANTHER" id="PTHR45624:SF12">
    <property type="entry name" value="MITOCHONDRIAL ORNITHINE TRANSPORTER 1"/>
    <property type="match status" value="1"/>
</dbReference>
<sequence length="287" mass="31495">MGELGIKEFIGGTVGGIAQVLSGQPFDIIKVRQATSVTPINAMSAALTMVKQEGVLAFWRGSTAPLLGVGACVSIQFGVLENSKRLVQKSKGKSLETWDYIFCGAIAGMANTIVSAPAEHFRIKMQVQGKVDPRGDPLYKSDGDCIKSIFKNHGIAGAYRGFWITLLREAVTFGSYFGAYEYIVNYHLIPKGGTKKDVEAWKLFCTGGFSGYFYWAPWYPIDAIKSKLQADSFTNPRFNGFIDCAKKTLASEGLAGFYKGFWPCMLRAFPVNATTFLAYELTMRVIS</sequence>
<evidence type="ECO:0000256" key="8">
    <source>
        <dbReference type="ARBA" id="ARBA00023136"/>
    </source>
</evidence>
<evidence type="ECO:0008006" key="13">
    <source>
        <dbReference type="Google" id="ProtNLM"/>
    </source>
</evidence>
<dbReference type="OrthoDB" id="409586at2759"/>
<comment type="subcellular location">
    <subcellularLocation>
        <location evidence="1">Mitochondrion membrane</location>
        <topology evidence="1">Multi-pass membrane protein</topology>
    </subcellularLocation>
</comment>
<feature type="repeat" description="Solcar" evidence="9">
    <location>
        <begin position="198"/>
        <end position="285"/>
    </location>
</feature>
<keyword evidence="3 10" id="KW-0813">Transport</keyword>
<dbReference type="EMBL" id="MPUH01001507">
    <property type="protein sequence ID" value="OMJ67385.1"/>
    <property type="molecule type" value="Genomic_DNA"/>
</dbReference>
<accession>A0A1R2ASF6</accession>
<evidence type="ECO:0000313" key="11">
    <source>
        <dbReference type="EMBL" id="OMJ67385.1"/>
    </source>
</evidence>
<dbReference type="GO" id="GO:0031966">
    <property type="term" value="C:mitochondrial membrane"/>
    <property type="evidence" value="ECO:0007669"/>
    <property type="project" value="UniProtKB-SubCell"/>
</dbReference>
<evidence type="ECO:0000256" key="4">
    <source>
        <dbReference type="ARBA" id="ARBA00022692"/>
    </source>
</evidence>
<protein>
    <recommendedName>
        <fullName evidence="13">Mitochondrial carrier protein</fullName>
    </recommendedName>
</protein>
<dbReference type="InterPro" id="IPR050567">
    <property type="entry name" value="Mitochondrial_Carrier"/>
</dbReference>
<evidence type="ECO:0000256" key="1">
    <source>
        <dbReference type="ARBA" id="ARBA00004225"/>
    </source>
</evidence>
<dbReference type="SUPFAM" id="SSF103506">
    <property type="entry name" value="Mitochondrial carrier"/>
    <property type="match status" value="1"/>
</dbReference>
<keyword evidence="8 9" id="KW-0472">Membrane</keyword>
<dbReference type="InterPro" id="IPR018108">
    <property type="entry name" value="MCP_transmembrane"/>
</dbReference>
<keyword evidence="4 9" id="KW-0812">Transmembrane</keyword>
<dbReference type="InterPro" id="IPR023395">
    <property type="entry name" value="MCP_dom_sf"/>
</dbReference>